<comment type="caution">
    <text evidence="3">The sequence shown here is derived from an EMBL/GenBank/DDBJ whole genome shotgun (WGS) entry which is preliminary data.</text>
</comment>
<accession>A0AAE1BGJ3</accession>
<evidence type="ECO:0000313" key="4">
    <source>
        <dbReference type="Proteomes" id="UP001286313"/>
    </source>
</evidence>
<dbReference type="Pfam" id="PF00094">
    <property type="entry name" value="VWD"/>
    <property type="match status" value="1"/>
</dbReference>
<organism evidence="3 4">
    <name type="scientific">Petrolisthes cinctipes</name>
    <name type="common">Flat porcelain crab</name>
    <dbReference type="NCBI Taxonomy" id="88211"/>
    <lineage>
        <taxon>Eukaryota</taxon>
        <taxon>Metazoa</taxon>
        <taxon>Ecdysozoa</taxon>
        <taxon>Arthropoda</taxon>
        <taxon>Crustacea</taxon>
        <taxon>Multicrustacea</taxon>
        <taxon>Malacostraca</taxon>
        <taxon>Eumalacostraca</taxon>
        <taxon>Eucarida</taxon>
        <taxon>Decapoda</taxon>
        <taxon>Pleocyemata</taxon>
        <taxon>Anomura</taxon>
        <taxon>Galatheoidea</taxon>
        <taxon>Porcellanidae</taxon>
        <taxon>Petrolisthes</taxon>
    </lineage>
</organism>
<dbReference type="CDD" id="cd22541">
    <property type="entry name" value="SP5_N"/>
    <property type="match status" value="1"/>
</dbReference>
<dbReference type="PANTHER" id="PTHR37860:SF1">
    <property type="match status" value="1"/>
</dbReference>
<protein>
    <recommendedName>
        <fullName evidence="2">VWFD domain-containing protein</fullName>
    </recommendedName>
</protein>
<dbReference type="SMART" id="SM00216">
    <property type="entry name" value="VWD"/>
    <property type="match status" value="1"/>
</dbReference>
<gene>
    <name evidence="3" type="ORF">Pcinc_043049</name>
</gene>
<dbReference type="Proteomes" id="UP001286313">
    <property type="component" value="Unassembled WGS sequence"/>
</dbReference>
<feature type="domain" description="VWFD" evidence="2">
    <location>
        <begin position="3536"/>
        <end position="3706"/>
    </location>
</feature>
<evidence type="ECO:0000256" key="1">
    <source>
        <dbReference type="SAM" id="MobiDB-lite"/>
    </source>
</evidence>
<dbReference type="InterPro" id="IPR001846">
    <property type="entry name" value="VWF_type-D"/>
</dbReference>
<feature type="region of interest" description="Disordered" evidence="1">
    <location>
        <begin position="3879"/>
        <end position="3967"/>
    </location>
</feature>
<dbReference type="PANTHER" id="PTHR37860">
    <property type="entry name" value="AGAP008810-PA"/>
    <property type="match status" value="1"/>
</dbReference>
<name>A0AAE1BGJ3_PETCI</name>
<evidence type="ECO:0000259" key="2">
    <source>
        <dbReference type="PROSITE" id="PS51233"/>
    </source>
</evidence>
<sequence>MSLGGWFQDEVTSFDLTITTPLDQLAQFGVAFHQSTDPTQLNFAEIFVDDMKVRGEVQVGERRNLTLGLEYHEGDQCSTRLYARHREDNDRGVYTSLLGVELTEDHMWEAALNTTVGHPGIPNALSSTLMLKAPVLPSPIALKGSYNLTQDLFGVEVKGQSGEEEVVMLVSGKRMWTWQRHLLHALGEFRTPWTEPLALNATYDYTQGFLNVDLDFESSLEYLSSWNAELGVNYAVPQVTKAHFILNHPEIQSLVNYVHNYTDDGLSQQLDGNVNGFTMTYTADVEFDAYSVGKVSGHMNLFNLFDHSLGLTLTHSKELDALVTEVTGNWDKDNFKIDQILKYTNPEKWSNSFKLELLGGVGVTKAEFSLESSVDFPSINGTLDFSSQWTEDFSERLTLQVINSTTIIKSESVYGDSTLLSLTLASTGPLTLEQSDIELEASSSYFDDFMAKWKHHVQPGHLVLGEITYGNEFHAHISSELKMEEKWNGEQFSSYDLMVMTNITSLGHYSKAGVFANANWSGEVELKWNDYYLQFTSTLWEDRKVEMVLSDDMTEYRALLNIDLEKRPRSMTFNFTNNGESVVTLETVAESLFPKLEVLTTLELHGITNTTSQKAKLKITADRSNIDKDEYKGSAELESNLLGLEGLEGKLDLDLKLVNLLHWAGDVSGQLVIQDQSYNVDFNCSLQLDNKVEFEFGTKYESSQSNQTENLKELSLIASWSEDHVLQGKIGVVPIHTSAPWAMELSYNGRSKQFIGSVMPGSGERYELLCQLSSRTMNIEVQKESQDGSSKFKIIKGNITWLVRKTKKLITLYMTSDFTAIAKMSGQTTIQWKRDNMALETKFKVNDDNFKGTLRYLRTLAVYRAELKMENDIYSPFTADVIVELALLKQGIKFDLTVNVNDEDGWLVVSFKVSRPESWLKIKTPLTQFPSIAVILTTMMGDIYGATLDIHAPQFCFNITGEAHKDFNHAKTSTSLFLNCTGDPIFDFSLKGNKGSNPVTLVGSLAIPKLIDPIRLNITGILTRNIVNIKAETQLTANISMGLNVIGQLKADQWFLQILYYNPHQPDDTIFFFKNTLSRTEAEFKVDLPRTNQTIALTLDYEIQEYPLSLNATLYNSILNYTLNANLSVVADNIMSDKIGKVGMSFNADRLYSNAKVTLSYDIESPLFNKWNLKYETPGGIADADFITQVDDTIYSMQANMKSDFHTHNVYSFNLRKELNGPEENLVISTEQGEIKLIFNGVKKIMDGKLEMNGTLTAEVPNYPEYEKLDLQWVQPTDPSSDVIYSGKLKALLFGQTIMLEGTHNPMEDLYEAVITHNISRKNETYATRVVYQNDDFNFRKQRVTIFLTVPHFEPEEVTLDLTYDLDNNNVSVIFDSPQGTVGVSGTWNYERDRHIGGSLTTYLSYFDLGQYTVDITIPLRLSEDGRVKVSRQHPQQMFITELFFGDTLSKLNLSLTFNSTSDPVNRTYSFSYNYDGSLTLNVQLDEWYCKLMLILSGSSIPFTSGNFEFMSNTPGYEEVEGTWHMAENNGVYSGQMQIELQRWGQMLASLELDVSRSPWENVRLSAQFESPFTLKHVLHAEYNLQVLSLVVYYQCGPDIFQVKWKASIDRISTSFELVGNVPIKGLSSFLISYSSTFEPSYSMNFVADIEDSKMKGSFEVDPDWKEGSVKFSLASPFTRPANAVIDWSLSQSPFKFQVIIGAGDYSGKMRTALEYTRNSADFECHMSTTYEEEHSINIKLSYKFSDSGFDGTLVANANNNFLKMKSNVHIIRETVLLKFTGILEVFGVLGSVKVDMSQADNIYKGSINVELPDKQRFHTNLHFNSHQLKGNVLYQAREVFIVSLTNKHIKIQLKWDEYWAFDVEYKLEYKAKNYTVTFSFSGFEWEPSIMKIDYFHGRIRKLNMSLDSPFISTTNLEMTYTAAANHKLTAKLTIDEDSYQMTTVAHLRSRRSSLELRFSSSQDTVNPVRIVAEYNIREFMVGQMNSVKPLGSLMLDWGPRIMVNVTGLHKDSRFKVDAVITTPYKEFPRLLLGYDGIFSVENSVVDIGFKTYINGTRDIVLSGYTKLSGNQVDLNWALDTTYPGLKKLATTLVLTPGEAKVSLQHNNNHWKIDCEYQLSPSLSIVCNIETPINGFEEINISLSAKPQDDKFSSNFKLMWPESQNIELNMELEKWKADIKLQTPWEPIKVCSLQASLTTESEKLAFTSDLQWDEHKVKSSLKLDPYEVEFLAEYEVDFETVSEIKVKGEMKGDVLKVSLDLMTPLSFLKSIKVNLDAEPQEFKAKLDVNDVSNSISGKYSSGMGEFNADVPLLGDINWFLKAENYWLKLESELKFTLPYITFPVFISLKYDVTPYNKVLDVSFEMSTENGNLFSFTVRNVDDPFISVSVLENHIKITYATSPDESEFTLSFSLETEQLHLEKVSSLIIKEDRSQTLYDITTRVLSKVRNDKTLRHKLHLTASSGHRHKVLNVELEGDLITIPYTLQLKLPVTFLYDANAELQLEVKEGDNELFVLTYKVDTKDWIWGTQHTLKAVLRGTPVEVDIGFNPGNTSALVTFPKTQSRHFVVMFWSEDLTWNNFMMGVEVDSAALTETPVKLQVEFSAEEEYQVNLKVSYNSGRKKLITKLDLSYEKLGESVTGNIMVESDWHGVYSFSINSSWRRDLELILIIVTPLEKHLISAHINPVDYTWDLSLRSPWLEVGEISFTGEVNEDFNLSNMNVESRLKAGDNEHILNARLYSTNEGRSKFSIILWQGEIETFNTLLEWSWDNVLKLVELKTFNIWLPELQTYFRIYYESLDPGIVLIMNLQNDHYLEKGISMNVDIREPFYDNIHTVGINIMDYSFNVDLKWAKYVNLRIGSSCQLMKLYVSLEHEVENAYEFLLTSTHPSLEFMNLNVFFLPNDQLSLRYIYKSSKDTFDLDAILHPDHLFGSSLEMTFLSPYSYIFSERIVLKTPRYVPGKYVGALIEVFNTKYGAELSQHYNNMLDSNLIFSLYLPFEDSDIISLQYVYLPRKVKVEAIFEIKLSLQTDHETRRARIGLHSPVAAGAILEHRKFGHRWNLDAGVGVTLTTPCVIQVFAIQNPTLMKGNNSLTRLVSPAPHIWSTWVRDMSIVNSQLQEWTKMEVPLLLDALVANKTLSAMKERVISNWEYLVDDVSTTTTGFTDGALELWSDHLQPAWNAVHNFTTTGYETAMTTFDTFTTQVSNRATQALEYLSTQWINFKEQILTPAAEWFEEVTGGVASHTCYKDDLVSALYDSCWQSLVQKFETLGTVQQGVGDAMTTLTEFLQPNEYLTRFNLVKDALLELTTGIWSRVEGIGSQVHLVVVENITSFITSAKESLTSLTERLRELTTDVQTKGIYSVMNEKVTHIQAAMSTLYESMMNEIMEGREVVYTYIIQQPLFTQLEDALRDVTDWVLAEYEEWSSGERKELNHIEKLMFPVADVLNTFVTKASLLDRLYELKPWTHGVIRYNQYLPLFCHSFFEPWDWQQAFDIFYDSPVTEAEKLLANGAEESMDRELWRLLAFPYAYLPSLTATATISGQHVRTFDGHHHQFLGSCSYLLTKDFVGGEFEIIGVYQAGGGEAGQRGGGVVAGLEAVRVHGPKVDVTMHVSGKVTNPVVQLPATMYETTSGWVLVLPDLVVYCNNMTSTCAFSVSAKYFNRLDGLLGTYNHDPHDDSRGPGSKVDLEDPAVLARLWSVSPSPCYLSLVPQPHNSVYPSPTTHLSLPFPNHTTQSTLPQPHISVYPSPTTQLSLPFPNHTTQSTLPQPHISVYPSPTTHLSLPFPNHTTQSTLPQPHIFSHSFPNHITQSLLPQPHNSVYPSLTTQLSLPFPNHTSQSTLPQLHIFQSLLPQPHNSVYPSPTTHFSVYPSPTTQLSLPFPNHTTQSTLPQPHYSVYPSPTTHLSLPFPNHTTQSTLPQPHNSVYPSPTTQLSLPFPNHTFSVTRSPTTQLSLPFPNHTTQSTLPQPHISVYPSPTTQLSLPFPNHTTQSTLPQPHISVYPSPTTHLSLPFPNHTTQSTLPQPHNSVYPSPTTQLNLPFPNHTSQSTLPQPHNSIYPSPTTQLSLPFPNHTFSANQANTVIEPRDGPKQDVVTCLDLFLRSPSPLSPCFGLVDPRPYFRDCLAGRRHPTRSSRHLLPPCHAASAYLIQCKARGLNLSPLQQCQKGTPSEGCMVDGTRVALGWSRTYQQGEGRYGAADVALVVETAMCNQGKDMRTLLTPLNDHLTRRNMRDVRYTIVTIPGMEDDDDETMMSELMMMQEFMTRSEAVQYLRSLSYTGGVIMLHIQPGPMPSLQLPGISNGAQV</sequence>
<keyword evidence="4" id="KW-1185">Reference proteome</keyword>
<reference evidence="3" key="1">
    <citation type="submission" date="2023-10" db="EMBL/GenBank/DDBJ databases">
        <title>Genome assemblies of two species of porcelain crab, Petrolisthes cinctipes and Petrolisthes manimaculis (Anomura: Porcellanidae).</title>
        <authorList>
            <person name="Angst P."/>
        </authorList>
    </citation>
    <scope>NUCLEOTIDE SEQUENCE</scope>
    <source>
        <strain evidence="3">PB745_01</strain>
        <tissue evidence="3">Gill</tissue>
    </source>
</reference>
<feature type="compositionally biased region" description="Polar residues" evidence="1">
    <location>
        <begin position="3879"/>
        <end position="3890"/>
    </location>
</feature>
<feature type="compositionally biased region" description="Polar residues" evidence="1">
    <location>
        <begin position="3898"/>
        <end position="3965"/>
    </location>
</feature>
<dbReference type="EMBL" id="JAWQEG010008483">
    <property type="protein sequence ID" value="KAK3850235.1"/>
    <property type="molecule type" value="Genomic_DNA"/>
</dbReference>
<feature type="region of interest" description="Disordered" evidence="1">
    <location>
        <begin position="4009"/>
        <end position="4061"/>
    </location>
</feature>
<evidence type="ECO:0000313" key="3">
    <source>
        <dbReference type="EMBL" id="KAK3850235.1"/>
    </source>
</evidence>
<proteinExistence type="predicted"/>
<dbReference type="PROSITE" id="PS51233">
    <property type="entry name" value="VWFD"/>
    <property type="match status" value="1"/>
</dbReference>